<feature type="non-terminal residue" evidence="2">
    <location>
        <position position="1"/>
    </location>
</feature>
<dbReference type="EMBL" id="CAJVQB010041822">
    <property type="protein sequence ID" value="CAG8829886.1"/>
    <property type="molecule type" value="Genomic_DNA"/>
</dbReference>
<evidence type="ECO:0000313" key="2">
    <source>
        <dbReference type="EMBL" id="CAG8829886.1"/>
    </source>
</evidence>
<name>A0ABN7WES4_GIGMA</name>
<feature type="region of interest" description="Disordered" evidence="1">
    <location>
        <begin position="23"/>
        <end position="53"/>
    </location>
</feature>
<dbReference type="Proteomes" id="UP000789901">
    <property type="component" value="Unassembled WGS sequence"/>
</dbReference>
<gene>
    <name evidence="2" type="ORF">GMARGA_LOCUS30113</name>
</gene>
<evidence type="ECO:0000313" key="3">
    <source>
        <dbReference type="Proteomes" id="UP000789901"/>
    </source>
</evidence>
<sequence length="53" mass="6141">FGKEQINSEKKHLANAPWWIIPNQVQGPNPTIEQKKPEILPVKRKKHDPESTD</sequence>
<protein>
    <submittedName>
        <fullName evidence="2">45865_t:CDS:1</fullName>
    </submittedName>
</protein>
<evidence type="ECO:0000256" key="1">
    <source>
        <dbReference type="SAM" id="MobiDB-lite"/>
    </source>
</evidence>
<reference evidence="2 3" key="1">
    <citation type="submission" date="2021-06" db="EMBL/GenBank/DDBJ databases">
        <authorList>
            <person name="Kallberg Y."/>
            <person name="Tangrot J."/>
            <person name="Rosling A."/>
        </authorList>
    </citation>
    <scope>NUCLEOTIDE SEQUENCE [LARGE SCALE GENOMIC DNA]</scope>
    <source>
        <strain evidence="2 3">120-4 pot B 10/14</strain>
    </source>
</reference>
<comment type="caution">
    <text evidence="2">The sequence shown here is derived from an EMBL/GenBank/DDBJ whole genome shotgun (WGS) entry which is preliminary data.</text>
</comment>
<proteinExistence type="predicted"/>
<organism evidence="2 3">
    <name type="scientific">Gigaspora margarita</name>
    <dbReference type="NCBI Taxonomy" id="4874"/>
    <lineage>
        <taxon>Eukaryota</taxon>
        <taxon>Fungi</taxon>
        <taxon>Fungi incertae sedis</taxon>
        <taxon>Mucoromycota</taxon>
        <taxon>Glomeromycotina</taxon>
        <taxon>Glomeromycetes</taxon>
        <taxon>Diversisporales</taxon>
        <taxon>Gigasporaceae</taxon>
        <taxon>Gigaspora</taxon>
    </lineage>
</organism>
<keyword evidence="3" id="KW-1185">Reference proteome</keyword>
<feature type="compositionally biased region" description="Polar residues" evidence="1">
    <location>
        <begin position="23"/>
        <end position="32"/>
    </location>
</feature>
<accession>A0ABN7WES4</accession>